<name>A0ABQ4LNK1_9BACL</name>
<protein>
    <submittedName>
        <fullName evidence="2">Uncharacterized protein</fullName>
    </submittedName>
</protein>
<feature type="region of interest" description="Disordered" evidence="1">
    <location>
        <begin position="42"/>
        <end position="61"/>
    </location>
</feature>
<keyword evidence="3" id="KW-1185">Reference proteome</keyword>
<dbReference type="EMBL" id="BORU01000005">
    <property type="protein sequence ID" value="GIO58083.1"/>
    <property type="molecule type" value="Genomic_DNA"/>
</dbReference>
<sequence length="61" mass="7089">MPPRSRLKFRRCEVWKQKQLRECPGAAFFVFRDGVNRHWNSKDPETPIANAMESHGGTGLF</sequence>
<reference evidence="2 3" key="1">
    <citation type="submission" date="2021-03" db="EMBL/GenBank/DDBJ databases">
        <title>Antimicrobial resistance genes in bacteria isolated from Japanese honey, and their potential for conferring macrolide and lincosamide resistance in the American foulbrood pathogen Paenibacillus larvae.</title>
        <authorList>
            <person name="Okamoto M."/>
            <person name="Kumagai M."/>
            <person name="Kanamori H."/>
            <person name="Takamatsu D."/>
        </authorList>
    </citation>
    <scope>NUCLEOTIDE SEQUENCE [LARGE SCALE GENOMIC DNA]</scope>
    <source>
        <strain evidence="2 3">J21TS7</strain>
    </source>
</reference>
<proteinExistence type="predicted"/>
<comment type="caution">
    <text evidence="2">The sequence shown here is derived from an EMBL/GenBank/DDBJ whole genome shotgun (WGS) entry which is preliminary data.</text>
</comment>
<gene>
    <name evidence="2" type="ORF">J21TS7_64010</name>
</gene>
<evidence type="ECO:0000313" key="2">
    <source>
        <dbReference type="EMBL" id="GIO58083.1"/>
    </source>
</evidence>
<organism evidence="2 3">
    <name type="scientific">Paenibacillus cineris</name>
    <dbReference type="NCBI Taxonomy" id="237530"/>
    <lineage>
        <taxon>Bacteria</taxon>
        <taxon>Bacillati</taxon>
        <taxon>Bacillota</taxon>
        <taxon>Bacilli</taxon>
        <taxon>Bacillales</taxon>
        <taxon>Paenibacillaceae</taxon>
        <taxon>Paenibacillus</taxon>
    </lineage>
</organism>
<evidence type="ECO:0000313" key="3">
    <source>
        <dbReference type="Proteomes" id="UP000676601"/>
    </source>
</evidence>
<evidence type="ECO:0000256" key="1">
    <source>
        <dbReference type="SAM" id="MobiDB-lite"/>
    </source>
</evidence>
<accession>A0ABQ4LNK1</accession>
<dbReference type="Proteomes" id="UP000676601">
    <property type="component" value="Unassembled WGS sequence"/>
</dbReference>